<reference evidence="2 3" key="1">
    <citation type="submission" date="2020-07" db="EMBL/GenBank/DDBJ databases">
        <title>Comparative genomics of pyrophilous fungi reveals a link between fire events and developmental genes.</title>
        <authorList>
            <consortium name="DOE Joint Genome Institute"/>
            <person name="Steindorff A.S."/>
            <person name="Carver A."/>
            <person name="Calhoun S."/>
            <person name="Stillman K."/>
            <person name="Liu H."/>
            <person name="Lipzen A."/>
            <person name="Pangilinan J."/>
            <person name="Labutti K."/>
            <person name="Bruns T.D."/>
            <person name="Grigoriev I.V."/>
        </authorList>
    </citation>
    <scope>NUCLEOTIDE SEQUENCE [LARGE SCALE GENOMIC DNA]</scope>
    <source>
        <strain evidence="2 3">CBS 144469</strain>
    </source>
</reference>
<keyword evidence="1" id="KW-0812">Transmembrane</keyword>
<proteinExistence type="predicted"/>
<dbReference type="EMBL" id="JACGCI010000225">
    <property type="protein sequence ID" value="KAF6741663.1"/>
    <property type="molecule type" value="Genomic_DNA"/>
</dbReference>
<name>A0A8H6LS36_9AGAR</name>
<sequence>MHRHQPQSSAPPPTIPPFLLRFILIHRRQTPSPTPRAIQLAPRIRPRIHNRTRTPIIPKLICIPSPPHILIPIHLPIIIISIVLHAIIIIQPTLALLLRLRIPKESPTQLARMPTLALATSLSTMPTPRRVLDPVPHGPRRRPHRRIKRRLPIARATPRAAHRTR</sequence>
<dbReference type="Proteomes" id="UP000521943">
    <property type="component" value="Unassembled WGS sequence"/>
</dbReference>
<keyword evidence="1" id="KW-1133">Transmembrane helix</keyword>
<accession>A0A8H6LS36</accession>
<dbReference type="AlphaFoldDB" id="A0A8H6LS36"/>
<keyword evidence="1" id="KW-0472">Membrane</keyword>
<protein>
    <submittedName>
        <fullName evidence="2">Uncharacterized protein</fullName>
    </submittedName>
</protein>
<organism evidence="2 3">
    <name type="scientific">Ephemerocybe angulata</name>
    <dbReference type="NCBI Taxonomy" id="980116"/>
    <lineage>
        <taxon>Eukaryota</taxon>
        <taxon>Fungi</taxon>
        <taxon>Dikarya</taxon>
        <taxon>Basidiomycota</taxon>
        <taxon>Agaricomycotina</taxon>
        <taxon>Agaricomycetes</taxon>
        <taxon>Agaricomycetidae</taxon>
        <taxon>Agaricales</taxon>
        <taxon>Agaricineae</taxon>
        <taxon>Psathyrellaceae</taxon>
        <taxon>Ephemerocybe</taxon>
    </lineage>
</organism>
<evidence type="ECO:0000256" key="1">
    <source>
        <dbReference type="SAM" id="Phobius"/>
    </source>
</evidence>
<keyword evidence="3" id="KW-1185">Reference proteome</keyword>
<evidence type="ECO:0000313" key="2">
    <source>
        <dbReference type="EMBL" id="KAF6741663.1"/>
    </source>
</evidence>
<evidence type="ECO:0000313" key="3">
    <source>
        <dbReference type="Proteomes" id="UP000521943"/>
    </source>
</evidence>
<comment type="caution">
    <text evidence="2">The sequence shown here is derived from an EMBL/GenBank/DDBJ whole genome shotgun (WGS) entry which is preliminary data.</text>
</comment>
<gene>
    <name evidence="2" type="ORF">DFP72DRAFT_942272</name>
</gene>
<feature type="transmembrane region" description="Helical" evidence="1">
    <location>
        <begin position="73"/>
        <end position="98"/>
    </location>
</feature>